<reference evidence="8" key="1">
    <citation type="submission" date="2025-08" db="UniProtKB">
        <authorList>
            <consortium name="RefSeq"/>
        </authorList>
    </citation>
    <scope>IDENTIFICATION</scope>
    <source>
        <tissue evidence="8">Whole Larva</tissue>
    </source>
</reference>
<sequence>MPTAMVLESIDKLAEELERQELEAPNGVATTQVYEQLLAIYLYQNDLCNAKCLWKRIPANIKSSTAELGQIWAVGQHMWKREFPQIYKALTAVKWSDIVAEIMKHVQDKVRLRAVDLISHAYSSITLETVAQMTGLTVEVAGAACIEKGWHIEADTRMVHPVRPSPEPSGHISSEDQLYKLTDFVSFLEN</sequence>
<name>A0ABM1ML07_NICVS</name>
<dbReference type="RefSeq" id="XP_017775257.1">
    <property type="nucleotide sequence ID" value="XM_017919768.1"/>
</dbReference>
<proteinExistence type="predicted"/>
<gene>
    <name evidence="8" type="primary">LOC108561695</name>
</gene>
<protein>
    <submittedName>
        <fullName evidence="8">COP9 signalosome complex subunit 8</fullName>
    </submittedName>
</protein>
<evidence type="ECO:0000256" key="5">
    <source>
        <dbReference type="ARBA" id="ARBA00023242"/>
    </source>
</evidence>
<evidence type="ECO:0000256" key="1">
    <source>
        <dbReference type="ARBA" id="ARBA00004123"/>
    </source>
</evidence>
<dbReference type="Gene3D" id="1.25.40.990">
    <property type="match status" value="1"/>
</dbReference>
<dbReference type="PANTHER" id="PTHR13339:SF0">
    <property type="entry name" value="COP9 SIGNALOSOME COMPLEX SUBUNIT 8"/>
    <property type="match status" value="1"/>
</dbReference>
<evidence type="ECO:0000256" key="4">
    <source>
        <dbReference type="ARBA" id="ARBA00022790"/>
    </source>
</evidence>
<feature type="domain" description="CSN8/PSMD8/EIF3K" evidence="6">
    <location>
        <begin position="30"/>
        <end position="163"/>
    </location>
</feature>
<keyword evidence="4" id="KW-0736">Signalosome</keyword>
<keyword evidence="7" id="KW-1185">Reference proteome</keyword>
<dbReference type="Proteomes" id="UP000695000">
    <property type="component" value="Unplaced"/>
</dbReference>
<dbReference type="InterPro" id="IPR033205">
    <property type="entry name" value="COP9_CSN8"/>
</dbReference>
<evidence type="ECO:0000313" key="8">
    <source>
        <dbReference type="RefSeq" id="XP_017775257.1"/>
    </source>
</evidence>
<dbReference type="InterPro" id="IPR033464">
    <property type="entry name" value="CSN8_PSD8_EIF3K"/>
</dbReference>
<comment type="subcellular location">
    <subcellularLocation>
        <location evidence="2">Cytoplasm</location>
    </subcellularLocation>
    <subcellularLocation>
        <location evidence="1">Nucleus</location>
    </subcellularLocation>
</comment>
<accession>A0ABM1ML07</accession>
<evidence type="ECO:0000256" key="2">
    <source>
        <dbReference type="ARBA" id="ARBA00004496"/>
    </source>
</evidence>
<dbReference type="Pfam" id="PF10075">
    <property type="entry name" value="CSN8_PSD8_EIF3K"/>
    <property type="match status" value="1"/>
</dbReference>
<evidence type="ECO:0000259" key="6">
    <source>
        <dbReference type="Pfam" id="PF10075"/>
    </source>
</evidence>
<keyword evidence="3" id="KW-0963">Cytoplasm</keyword>
<keyword evidence="5" id="KW-0539">Nucleus</keyword>
<dbReference type="PANTHER" id="PTHR13339">
    <property type="entry name" value="COP9 SIGNALOSOME COMPLEX SUBUNIT 8"/>
    <property type="match status" value="1"/>
</dbReference>
<dbReference type="GeneID" id="108561695"/>
<organism evidence="7 8">
    <name type="scientific">Nicrophorus vespilloides</name>
    <name type="common">Boreal carrion beetle</name>
    <dbReference type="NCBI Taxonomy" id="110193"/>
    <lineage>
        <taxon>Eukaryota</taxon>
        <taxon>Metazoa</taxon>
        <taxon>Ecdysozoa</taxon>
        <taxon>Arthropoda</taxon>
        <taxon>Hexapoda</taxon>
        <taxon>Insecta</taxon>
        <taxon>Pterygota</taxon>
        <taxon>Neoptera</taxon>
        <taxon>Endopterygota</taxon>
        <taxon>Coleoptera</taxon>
        <taxon>Polyphaga</taxon>
        <taxon>Staphyliniformia</taxon>
        <taxon>Silphidae</taxon>
        <taxon>Nicrophorinae</taxon>
        <taxon>Nicrophorus</taxon>
    </lineage>
</organism>
<evidence type="ECO:0000256" key="3">
    <source>
        <dbReference type="ARBA" id="ARBA00022490"/>
    </source>
</evidence>
<evidence type="ECO:0000313" key="7">
    <source>
        <dbReference type="Proteomes" id="UP000695000"/>
    </source>
</evidence>